<evidence type="ECO:0000313" key="2">
    <source>
        <dbReference type="Proteomes" id="UP001213039"/>
    </source>
</evidence>
<accession>A0ACD4PIW5</accession>
<keyword evidence="2" id="KW-1185">Reference proteome</keyword>
<dbReference type="EMBL" id="CP114370">
    <property type="protein sequence ID" value="WBP83978.1"/>
    <property type="molecule type" value="Genomic_DNA"/>
</dbReference>
<dbReference type="Proteomes" id="UP001213039">
    <property type="component" value="Chromosome"/>
</dbReference>
<organism evidence="1 2">
    <name type="scientific">Mycoplasmopsis edwardii</name>
    <dbReference type="NCBI Taxonomy" id="53558"/>
    <lineage>
        <taxon>Bacteria</taxon>
        <taxon>Bacillati</taxon>
        <taxon>Mycoplasmatota</taxon>
        <taxon>Mycoplasmoidales</taxon>
        <taxon>Metamycoplasmataceae</taxon>
        <taxon>Mycoplasmopsis</taxon>
    </lineage>
</organism>
<reference evidence="1" key="1">
    <citation type="submission" date="2022-12" db="EMBL/GenBank/DDBJ databases">
        <authorList>
            <consortium name="Asia Pacific Centre for Animal Health"/>
            <person name="Klose S.M."/>
            <person name="Legione A.R."/>
            <person name="Monotti I."/>
            <person name="Bushell R."/>
            <person name="Marenda M.S."/>
            <person name="Sugiyama T."/>
            <person name="Browning G.F."/>
            <person name="Vaz P.K."/>
        </authorList>
    </citation>
    <scope>NUCLEOTIDE SEQUENCE</scope>
    <source>
        <strain evidence="1">Felid995</strain>
    </source>
</reference>
<name>A0ACD4PIW5_9BACT</name>
<sequence length="315" mass="37039">MKEIYEKFNKLVQQNKLSHLYLLNAQKVTDVRSVIHNLILAINNIKENSFIHNEIDFNNLYSNIYYFDTSGQSIKKEDLLNFFDKVNTSSNNDFKYKIVIINNIENATTQSLNAILKEIEEPIENLCILFITKNIKQVLPTILSRSQIINLPEDEYSSIVKNFDINETNQFTPVALKLANTSLTLAKEFNKSDYQKLFNKYLRLLKNLNHKKGNPFSQLYISLNEDIIKDEWHTTIFTLNLIKWTILGLDNKNSTYIKNPFLDELKKTNQALMEGNKHLYNWVTYINEFLHNTSLNGNFRIQKEKMLLLMGEFYE</sequence>
<protein>
    <submittedName>
        <fullName evidence="1">DNA polymerase III subunit delta</fullName>
    </submittedName>
</protein>
<proteinExistence type="predicted"/>
<evidence type="ECO:0000313" key="1">
    <source>
        <dbReference type="EMBL" id="WBP83978.1"/>
    </source>
</evidence>
<gene>
    <name evidence="1" type="ORF">Me_995_000611</name>
</gene>